<protein>
    <submittedName>
        <fullName evidence="2">Uncharacterized protein</fullName>
    </submittedName>
</protein>
<sequence length="55" mass="5969">MSSNGSHKTLSDLLLGRQSNGPVADLAGSYLRRRRQRDSQIRQDVGTSQGGKRVG</sequence>
<dbReference type="Proteomes" id="UP000070572">
    <property type="component" value="Unassembled WGS sequence"/>
</dbReference>
<evidence type="ECO:0000313" key="3">
    <source>
        <dbReference type="Proteomes" id="UP000070572"/>
    </source>
</evidence>
<feature type="region of interest" description="Disordered" evidence="1">
    <location>
        <begin position="1"/>
        <end position="55"/>
    </location>
</feature>
<accession>A0AB34WXZ9</accession>
<dbReference type="AlphaFoldDB" id="A0AB34WXZ9"/>
<organism evidence="2 3">
    <name type="scientific">Varibaculum cambriense</name>
    <dbReference type="NCBI Taxonomy" id="184870"/>
    <lineage>
        <taxon>Bacteria</taxon>
        <taxon>Bacillati</taxon>
        <taxon>Actinomycetota</taxon>
        <taxon>Actinomycetes</taxon>
        <taxon>Actinomycetales</taxon>
        <taxon>Actinomycetaceae</taxon>
        <taxon>Varibaculum</taxon>
    </lineage>
</organism>
<dbReference type="EMBL" id="LSDN01000022">
    <property type="protein sequence ID" value="KXB79750.1"/>
    <property type="molecule type" value="Genomic_DNA"/>
</dbReference>
<gene>
    <name evidence="2" type="ORF">HMPREF1862_01669</name>
</gene>
<name>A0AB34WXZ9_9ACTO</name>
<comment type="caution">
    <text evidence="2">The sequence shown here is derived from an EMBL/GenBank/DDBJ whole genome shotgun (WGS) entry which is preliminary data.</text>
</comment>
<proteinExistence type="predicted"/>
<reference evidence="2 3" key="1">
    <citation type="submission" date="2016-01" db="EMBL/GenBank/DDBJ databases">
        <authorList>
            <person name="Mitreva M."/>
            <person name="Pepin K.H."/>
            <person name="Mihindukulasuriya K.A."/>
            <person name="Fulton R."/>
            <person name="Fronick C."/>
            <person name="O'Laughlin M."/>
            <person name="Miner T."/>
            <person name="Herter B."/>
            <person name="Rosa B.A."/>
            <person name="Cordes M."/>
            <person name="Tomlinson C."/>
            <person name="Wollam A."/>
            <person name="Palsikar V.B."/>
            <person name="Mardis E.R."/>
            <person name="Wilson R.K."/>
        </authorList>
    </citation>
    <scope>NUCLEOTIDE SEQUENCE [LARGE SCALE GENOMIC DNA]</scope>
    <source>
        <strain evidence="2 3">DNF00696</strain>
    </source>
</reference>
<evidence type="ECO:0000256" key="1">
    <source>
        <dbReference type="SAM" id="MobiDB-lite"/>
    </source>
</evidence>
<evidence type="ECO:0000313" key="2">
    <source>
        <dbReference type="EMBL" id="KXB79750.1"/>
    </source>
</evidence>